<feature type="domain" description="Gamma tubulin complex component protein N-terminal" evidence="8">
    <location>
        <begin position="2"/>
        <end position="180"/>
    </location>
</feature>
<dbReference type="Proteomes" id="UP000675881">
    <property type="component" value="Chromosome 13"/>
</dbReference>
<comment type="similarity">
    <text evidence="2 6">Belongs to the TUBGCP family.</text>
</comment>
<dbReference type="Gene3D" id="1.20.120.1900">
    <property type="entry name" value="Gamma-tubulin complex, C-terminal domain"/>
    <property type="match status" value="1"/>
</dbReference>
<dbReference type="AlphaFoldDB" id="A0A7R8CMT0"/>
<dbReference type="GO" id="GO:0043015">
    <property type="term" value="F:gamma-tubulin binding"/>
    <property type="evidence" value="ECO:0007669"/>
    <property type="project" value="InterPro"/>
</dbReference>
<dbReference type="EMBL" id="HG994592">
    <property type="protein sequence ID" value="CAF2824132.1"/>
    <property type="molecule type" value="Genomic_DNA"/>
</dbReference>
<dbReference type="GO" id="GO:0031122">
    <property type="term" value="P:cytoplasmic microtubule organization"/>
    <property type="evidence" value="ECO:0007669"/>
    <property type="project" value="TreeGrafter"/>
</dbReference>
<proteinExistence type="inferred from homology"/>
<evidence type="ECO:0000256" key="3">
    <source>
        <dbReference type="ARBA" id="ARBA00022490"/>
    </source>
</evidence>
<feature type="domain" description="Gamma tubulin complex component C-terminal" evidence="7">
    <location>
        <begin position="218"/>
        <end position="402"/>
    </location>
</feature>
<dbReference type="PANTHER" id="PTHR19302:SF27">
    <property type="entry name" value="GAMMA-TUBULIN COMPLEX COMPONENT 4"/>
    <property type="match status" value="1"/>
</dbReference>
<evidence type="ECO:0000256" key="5">
    <source>
        <dbReference type="ARBA" id="ARBA00023212"/>
    </source>
</evidence>
<evidence type="ECO:0000256" key="4">
    <source>
        <dbReference type="ARBA" id="ARBA00022701"/>
    </source>
</evidence>
<dbReference type="Pfam" id="PF17681">
    <property type="entry name" value="GCP_N_terminal"/>
    <property type="match status" value="1"/>
</dbReference>
<dbReference type="GO" id="GO:0000930">
    <property type="term" value="C:gamma-tubulin complex"/>
    <property type="evidence" value="ECO:0007669"/>
    <property type="project" value="TreeGrafter"/>
</dbReference>
<dbReference type="InterPro" id="IPR041470">
    <property type="entry name" value="GCP_N"/>
</dbReference>
<dbReference type="GO" id="GO:0051321">
    <property type="term" value="P:meiotic cell cycle"/>
    <property type="evidence" value="ECO:0007669"/>
    <property type="project" value="TreeGrafter"/>
</dbReference>
<dbReference type="InterPro" id="IPR040457">
    <property type="entry name" value="GCP_C"/>
</dbReference>
<dbReference type="PANTHER" id="PTHR19302">
    <property type="entry name" value="GAMMA TUBULIN COMPLEX PROTEIN"/>
    <property type="match status" value="1"/>
</dbReference>
<reference evidence="9" key="1">
    <citation type="submission" date="2021-02" db="EMBL/GenBank/DDBJ databases">
        <authorList>
            <person name="Bekaert M."/>
        </authorList>
    </citation>
    <scope>NUCLEOTIDE SEQUENCE</scope>
    <source>
        <strain evidence="9">IoA-00</strain>
    </source>
</reference>
<dbReference type="OrthoDB" id="78652at2759"/>
<gene>
    <name evidence="9" type="ORF">LSAA_4342</name>
</gene>
<evidence type="ECO:0000313" key="10">
    <source>
        <dbReference type="Proteomes" id="UP000675881"/>
    </source>
</evidence>
<evidence type="ECO:0000256" key="1">
    <source>
        <dbReference type="ARBA" id="ARBA00004267"/>
    </source>
</evidence>
<dbReference type="GO" id="GO:0051011">
    <property type="term" value="F:microtubule minus-end binding"/>
    <property type="evidence" value="ECO:0007669"/>
    <property type="project" value="TreeGrafter"/>
</dbReference>
<dbReference type="GO" id="GO:0005874">
    <property type="term" value="C:microtubule"/>
    <property type="evidence" value="ECO:0007669"/>
    <property type="project" value="UniProtKB-KW"/>
</dbReference>
<name>A0A7R8CMT0_LEPSM</name>
<evidence type="ECO:0000256" key="6">
    <source>
        <dbReference type="RuleBase" id="RU363050"/>
    </source>
</evidence>
<keyword evidence="4 6" id="KW-0493">Microtubule</keyword>
<dbReference type="InterPro" id="IPR007259">
    <property type="entry name" value="GCP"/>
</dbReference>
<evidence type="ECO:0000313" key="9">
    <source>
        <dbReference type="EMBL" id="CAF2824132.1"/>
    </source>
</evidence>
<evidence type="ECO:0000256" key="2">
    <source>
        <dbReference type="ARBA" id="ARBA00010337"/>
    </source>
</evidence>
<dbReference type="GO" id="GO:0051225">
    <property type="term" value="P:spindle assembly"/>
    <property type="evidence" value="ECO:0007669"/>
    <property type="project" value="TreeGrafter"/>
</dbReference>
<dbReference type="GO" id="GO:0007020">
    <property type="term" value="P:microtubule nucleation"/>
    <property type="evidence" value="ECO:0007669"/>
    <property type="project" value="InterPro"/>
</dbReference>
<evidence type="ECO:0000259" key="7">
    <source>
        <dbReference type="Pfam" id="PF04130"/>
    </source>
</evidence>
<dbReference type="GO" id="GO:0000278">
    <property type="term" value="P:mitotic cell cycle"/>
    <property type="evidence" value="ECO:0007669"/>
    <property type="project" value="TreeGrafter"/>
</dbReference>
<keyword evidence="10" id="KW-1185">Reference proteome</keyword>
<keyword evidence="3 6" id="KW-0963">Cytoplasm</keyword>
<dbReference type="GO" id="GO:0000922">
    <property type="term" value="C:spindle pole"/>
    <property type="evidence" value="ECO:0007669"/>
    <property type="project" value="InterPro"/>
</dbReference>
<protein>
    <recommendedName>
        <fullName evidence="6">Gamma-tubulin complex component</fullName>
    </recommendedName>
</protein>
<organism evidence="9 10">
    <name type="scientific">Lepeophtheirus salmonis</name>
    <name type="common">Salmon louse</name>
    <name type="synonym">Caligus salmonis</name>
    <dbReference type="NCBI Taxonomy" id="72036"/>
    <lineage>
        <taxon>Eukaryota</taxon>
        <taxon>Metazoa</taxon>
        <taxon>Ecdysozoa</taxon>
        <taxon>Arthropoda</taxon>
        <taxon>Crustacea</taxon>
        <taxon>Multicrustacea</taxon>
        <taxon>Hexanauplia</taxon>
        <taxon>Copepoda</taxon>
        <taxon>Siphonostomatoida</taxon>
        <taxon>Caligidae</taxon>
        <taxon>Lepeophtheirus</taxon>
    </lineage>
</organism>
<keyword evidence="5 6" id="KW-0206">Cytoskeleton</keyword>
<dbReference type="InterPro" id="IPR042241">
    <property type="entry name" value="GCP_C_sf"/>
</dbReference>
<accession>A0A7R8CMT0</accession>
<comment type="subcellular location">
    <subcellularLocation>
        <location evidence="1 6">Cytoplasm</location>
        <location evidence="1 6">Cytoskeleton</location>
        <location evidence="1 6">Microtubule organizing center</location>
    </subcellularLocation>
</comment>
<sequence length="404" mass="47105">MLHEILFALNGNEGNVFTLDNGRFKVNSALPLFHPSETRVLENILELGEKYWRICTFIKSQEIRSESSGLYMEALCEGLDSVLESYRGALRALEKSILFDETIQLSHFSHVLRPFAPVLTALSNLILHIQVQKIKGCYILDIIHKASYSGCVEVEIAMNKLLHVGHKIMYKQLLAWLLHERETEFYAKLAELRECDEFRVCDFEEFVDSVRQTTSRHLHNLRRIIQAFIQVADRYLQSPPNATTKHDTSQAFINAIRSVMNDDESIVKKIQISIDQEANTNISGWSCLTLDYSVPWPLHLIFTPSALDQYNKIFQFLILVKKTQLKLHECWAKEKTVKKTSEHWRLRFHMTFIVDNLQHYLMADVLDSQFSIMWNALDKSEDFEELKATHQDFINSICFYIFYT</sequence>
<dbReference type="Pfam" id="PF04130">
    <property type="entry name" value="GCP_C_terminal"/>
    <property type="match status" value="1"/>
</dbReference>
<evidence type="ECO:0000259" key="8">
    <source>
        <dbReference type="Pfam" id="PF17681"/>
    </source>
</evidence>